<reference evidence="1 2" key="1">
    <citation type="submission" date="2022-12" db="EMBL/GenBank/DDBJ databases">
        <title>Chromosome-level genome of Tegillarca granosa.</title>
        <authorList>
            <person name="Kim J."/>
        </authorList>
    </citation>
    <scope>NUCLEOTIDE SEQUENCE [LARGE SCALE GENOMIC DNA]</scope>
    <source>
        <strain evidence="1">Teg-2019</strain>
        <tissue evidence="1">Adductor muscle</tissue>
    </source>
</reference>
<evidence type="ECO:0000313" key="1">
    <source>
        <dbReference type="EMBL" id="KAJ8302825.1"/>
    </source>
</evidence>
<feature type="non-terminal residue" evidence="1">
    <location>
        <position position="388"/>
    </location>
</feature>
<accession>A0ABQ9ECC1</accession>
<proteinExistence type="predicted"/>
<evidence type="ECO:0008006" key="3">
    <source>
        <dbReference type="Google" id="ProtNLM"/>
    </source>
</evidence>
<evidence type="ECO:0000313" key="2">
    <source>
        <dbReference type="Proteomes" id="UP001217089"/>
    </source>
</evidence>
<name>A0ABQ9ECC1_TEGGR</name>
<dbReference type="Proteomes" id="UP001217089">
    <property type="component" value="Unassembled WGS sequence"/>
</dbReference>
<gene>
    <name evidence="1" type="ORF">KUTeg_019221</name>
</gene>
<keyword evidence="2" id="KW-1185">Reference proteome</keyword>
<sequence length="388" mass="42386">MFNISDSETWGSCLLKPSASSGWTSMIAQDGTHSQISLEHAFGEWPAYVDIQIKPANQSGSNAPFVFPGISSAQRDDDENILYGGIVYIYDKTRVTLFAPNRNDGSASGASIFTETGSYIEIRHGLNREPQFVSVQIKLGNTDFISDGIGSDTKLDSSVTNTKWGGVIHAYDNNTVRIWAPNSLGDGEVRVRVWSTLSSAKYAKGNTRIGLKGQNATTINLPFVISQSNDLFKVTLKTTDASNIDFHFLASGAVQNTKPNVPFGALVYAYSDFHLRYWYPLLNEIGSTGKGYIVYLNNRWGDGTSSQLSTTVYLESNAWKTYPTCPPPTTPAAVPHHPDRPLHTAPSWFLKYSFRATNRNGITTATTVTTTNNGTAYNQKASTNTTGS</sequence>
<organism evidence="1 2">
    <name type="scientific">Tegillarca granosa</name>
    <name type="common">Malaysian cockle</name>
    <name type="synonym">Anadara granosa</name>
    <dbReference type="NCBI Taxonomy" id="220873"/>
    <lineage>
        <taxon>Eukaryota</taxon>
        <taxon>Metazoa</taxon>
        <taxon>Spiralia</taxon>
        <taxon>Lophotrochozoa</taxon>
        <taxon>Mollusca</taxon>
        <taxon>Bivalvia</taxon>
        <taxon>Autobranchia</taxon>
        <taxon>Pteriomorphia</taxon>
        <taxon>Arcoida</taxon>
        <taxon>Arcoidea</taxon>
        <taxon>Arcidae</taxon>
        <taxon>Tegillarca</taxon>
    </lineage>
</organism>
<dbReference type="EMBL" id="JARBDR010000917">
    <property type="protein sequence ID" value="KAJ8302825.1"/>
    <property type="molecule type" value="Genomic_DNA"/>
</dbReference>
<protein>
    <recommendedName>
        <fullName evidence="3">Lectin</fullName>
    </recommendedName>
</protein>
<comment type="caution">
    <text evidence="1">The sequence shown here is derived from an EMBL/GenBank/DDBJ whole genome shotgun (WGS) entry which is preliminary data.</text>
</comment>